<evidence type="ECO:0000313" key="3">
    <source>
        <dbReference type="Proteomes" id="UP001596142"/>
    </source>
</evidence>
<accession>A0ABW0YH99</accession>
<evidence type="ECO:0008006" key="4">
    <source>
        <dbReference type="Google" id="ProtNLM"/>
    </source>
</evidence>
<feature type="transmembrane region" description="Helical" evidence="1">
    <location>
        <begin position="53"/>
        <end position="72"/>
    </location>
</feature>
<proteinExistence type="predicted"/>
<organism evidence="2 3">
    <name type="scientific">Thalassorhabdus alkalitolerans</name>
    <dbReference type="NCBI Taxonomy" id="2282697"/>
    <lineage>
        <taxon>Bacteria</taxon>
        <taxon>Bacillati</taxon>
        <taxon>Bacillota</taxon>
        <taxon>Bacilli</taxon>
        <taxon>Bacillales</taxon>
        <taxon>Bacillaceae</taxon>
        <taxon>Thalassorhabdus</taxon>
    </lineage>
</organism>
<comment type="caution">
    <text evidence="2">The sequence shown here is derived from an EMBL/GenBank/DDBJ whole genome shotgun (WGS) entry which is preliminary data.</text>
</comment>
<dbReference type="RefSeq" id="WP_385938289.1">
    <property type="nucleotide sequence ID" value="NZ_JBHSOZ010000003.1"/>
</dbReference>
<protein>
    <recommendedName>
        <fullName evidence="4">DUF4190 domain-containing protein</fullName>
    </recommendedName>
</protein>
<dbReference type="EMBL" id="JBHSOZ010000003">
    <property type="protein sequence ID" value="MFC5711684.1"/>
    <property type="molecule type" value="Genomic_DNA"/>
</dbReference>
<evidence type="ECO:0000313" key="2">
    <source>
        <dbReference type="EMBL" id="MFC5711684.1"/>
    </source>
</evidence>
<dbReference type="Proteomes" id="UP001596142">
    <property type="component" value="Unassembled WGS sequence"/>
</dbReference>
<keyword evidence="1" id="KW-0812">Transmembrane</keyword>
<keyword evidence="1" id="KW-1133">Transmembrane helix</keyword>
<keyword evidence="1" id="KW-0472">Membrane</keyword>
<reference evidence="3" key="1">
    <citation type="journal article" date="2019" name="Int. J. Syst. Evol. Microbiol.">
        <title>The Global Catalogue of Microorganisms (GCM) 10K type strain sequencing project: providing services to taxonomists for standard genome sequencing and annotation.</title>
        <authorList>
            <consortium name="The Broad Institute Genomics Platform"/>
            <consortium name="The Broad Institute Genome Sequencing Center for Infectious Disease"/>
            <person name="Wu L."/>
            <person name="Ma J."/>
        </authorList>
    </citation>
    <scope>NUCLEOTIDE SEQUENCE [LARGE SCALE GENOMIC DNA]</scope>
    <source>
        <strain evidence="3">CECT 7184</strain>
    </source>
</reference>
<feature type="transmembrane region" description="Helical" evidence="1">
    <location>
        <begin position="12"/>
        <end position="41"/>
    </location>
</feature>
<keyword evidence="3" id="KW-1185">Reference proteome</keyword>
<sequence>METTSSQKGLAVMAVILSVLSLIIPVVFAVISAVLALFITGKINDPAQYNLKIIARCLAALGLIISAIYFFLTFM</sequence>
<evidence type="ECO:0000256" key="1">
    <source>
        <dbReference type="SAM" id="Phobius"/>
    </source>
</evidence>
<name>A0ABW0YH99_9BACI</name>
<gene>
    <name evidence="2" type="ORF">ACFPU1_02705</name>
</gene>